<reference evidence="4" key="1">
    <citation type="submission" date="2023-03" db="EMBL/GenBank/DDBJ databases">
        <title>Massive genome expansion in bonnet fungi (Mycena s.s.) driven by repeated elements and novel gene families across ecological guilds.</title>
        <authorList>
            <consortium name="Lawrence Berkeley National Laboratory"/>
            <person name="Harder C.B."/>
            <person name="Miyauchi S."/>
            <person name="Viragh M."/>
            <person name="Kuo A."/>
            <person name="Thoen E."/>
            <person name="Andreopoulos B."/>
            <person name="Lu D."/>
            <person name="Skrede I."/>
            <person name="Drula E."/>
            <person name="Henrissat B."/>
            <person name="Morin E."/>
            <person name="Kohler A."/>
            <person name="Barry K."/>
            <person name="LaButti K."/>
            <person name="Morin E."/>
            <person name="Salamov A."/>
            <person name="Lipzen A."/>
            <person name="Mereny Z."/>
            <person name="Hegedus B."/>
            <person name="Baldrian P."/>
            <person name="Stursova M."/>
            <person name="Weitz H."/>
            <person name="Taylor A."/>
            <person name="Grigoriev I.V."/>
            <person name="Nagy L.G."/>
            <person name="Martin F."/>
            <person name="Kauserud H."/>
        </authorList>
    </citation>
    <scope>NUCLEOTIDE SEQUENCE</scope>
    <source>
        <strain evidence="4">CBHHK002</strain>
    </source>
</reference>
<keyword evidence="2" id="KW-0812">Transmembrane</keyword>
<feature type="chain" id="PRO_5042065080" evidence="3">
    <location>
        <begin position="35"/>
        <end position="280"/>
    </location>
</feature>
<keyword evidence="2" id="KW-0472">Membrane</keyword>
<name>A0AAD7EXN2_9AGAR</name>
<dbReference type="Proteomes" id="UP001218218">
    <property type="component" value="Unassembled WGS sequence"/>
</dbReference>
<organism evidence="4 5">
    <name type="scientific">Mycena albidolilacea</name>
    <dbReference type="NCBI Taxonomy" id="1033008"/>
    <lineage>
        <taxon>Eukaryota</taxon>
        <taxon>Fungi</taxon>
        <taxon>Dikarya</taxon>
        <taxon>Basidiomycota</taxon>
        <taxon>Agaricomycotina</taxon>
        <taxon>Agaricomycetes</taxon>
        <taxon>Agaricomycetidae</taxon>
        <taxon>Agaricales</taxon>
        <taxon>Marasmiineae</taxon>
        <taxon>Mycenaceae</taxon>
        <taxon>Mycena</taxon>
    </lineage>
</organism>
<comment type="caution">
    <text evidence="4">The sequence shown here is derived from an EMBL/GenBank/DDBJ whole genome shotgun (WGS) entry which is preliminary data.</text>
</comment>
<proteinExistence type="predicted"/>
<sequence>MILHLARRRVTPVTRAPPTIKGTHLLCLLSIAAAANVQCASNAAAADNNIGGGGSTPSTGGIVGFAVAGGTTLICFIEFFVWKLTRKRQLDFDDSENIKWLELNAHGGGGDHALPVTQSAASSTGTTWSVLRSLPRARVADVQRGCARRAAGGLGCGWGADYDDANGSREPGSGDDVRWGWADGQPRADDVCGRADGEPGAAGGVWWDVRCSLPAQKDRDNDELAARRAGSRGRKRCRASLPPSASHVRIHALLTPYPPSFAPISTRAGGLRPRQAAVKR</sequence>
<feature type="signal peptide" evidence="3">
    <location>
        <begin position="1"/>
        <end position="34"/>
    </location>
</feature>
<feature type="region of interest" description="Disordered" evidence="1">
    <location>
        <begin position="261"/>
        <end position="280"/>
    </location>
</feature>
<evidence type="ECO:0000256" key="2">
    <source>
        <dbReference type="SAM" id="Phobius"/>
    </source>
</evidence>
<gene>
    <name evidence="4" type="ORF">DFH08DRAFT_932305</name>
</gene>
<protein>
    <submittedName>
        <fullName evidence="4">Uncharacterized protein</fullName>
    </submittedName>
</protein>
<feature type="region of interest" description="Disordered" evidence="1">
    <location>
        <begin position="218"/>
        <end position="243"/>
    </location>
</feature>
<evidence type="ECO:0000313" key="5">
    <source>
        <dbReference type="Proteomes" id="UP001218218"/>
    </source>
</evidence>
<keyword evidence="2" id="KW-1133">Transmembrane helix</keyword>
<evidence type="ECO:0000256" key="1">
    <source>
        <dbReference type="SAM" id="MobiDB-lite"/>
    </source>
</evidence>
<evidence type="ECO:0000256" key="3">
    <source>
        <dbReference type="SAM" id="SignalP"/>
    </source>
</evidence>
<feature type="compositionally biased region" description="Basic residues" evidence="1">
    <location>
        <begin position="229"/>
        <end position="238"/>
    </location>
</feature>
<keyword evidence="5" id="KW-1185">Reference proteome</keyword>
<dbReference type="AlphaFoldDB" id="A0AAD7EXN2"/>
<dbReference type="EMBL" id="JARIHO010000007">
    <property type="protein sequence ID" value="KAJ7357953.1"/>
    <property type="molecule type" value="Genomic_DNA"/>
</dbReference>
<feature type="transmembrane region" description="Helical" evidence="2">
    <location>
        <begin position="61"/>
        <end position="82"/>
    </location>
</feature>
<keyword evidence="3" id="KW-0732">Signal</keyword>
<accession>A0AAD7EXN2</accession>
<evidence type="ECO:0000313" key="4">
    <source>
        <dbReference type="EMBL" id="KAJ7357953.1"/>
    </source>
</evidence>